<keyword evidence="10" id="KW-1185">Reference proteome</keyword>
<evidence type="ECO:0000256" key="2">
    <source>
        <dbReference type="ARBA" id="ARBA00022694"/>
    </source>
</evidence>
<dbReference type="InterPro" id="IPR020095">
    <property type="entry name" value="PsdUridine_synth_TruA_C"/>
</dbReference>
<name>A0A1T4NIS4_9FIRM</name>
<evidence type="ECO:0000256" key="7">
    <source>
        <dbReference type="RuleBase" id="RU003792"/>
    </source>
</evidence>
<feature type="active site" description="Nucleophile" evidence="4 5">
    <location>
        <position position="52"/>
    </location>
</feature>
<evidence type="ECO:0000256" key="5">
    <source>
        <dbReference type="PIRSR" id="PIRSR001430-1"/>
    </source>
</evidence>
<dbReference type="Pfam" id="PF01416">
    <property type="entry name" value="PseudoU_synth_1"/>
    <property type="match status" value="2"/>
</dbReference>
<dbReference type="GO" id="GO:0031119">
    <property type="term" value="P:tRNA pseudouridine synthesis"/>
    <property type="evidence" value="ECO:0007669"/>
    <property type="project" value="UniProtKB-UniRule"/>
</dbReference>
<dbReference type="SUPFAM" id="SSF55120">
    <property type="entry name" value="Pseudouridine synthase"/>
    <property type="match status" value="1"/>
</dbReference>
<dbReference type="EMBL" id="FUXA01000009">
    <property type="protein sequence ID" value="SJZ79149.1"/>
    <property type="molecule type" value="Genomic_DNA"/>
</dbReference>
<dbReference type="PANTHER" id="PTHR11142">
    <property type="entry name" value="PSEUDOURIDYLATE SYNTHASE"/>
    <property type="match status" value="1"/>
</dbReference>
<dbReference type="Gene3D" id="3.30.70.660">
    <property type="entry name" value="Pseudouridine synthase I, catalytic domain, C-terminal subdomain"/>
    <property type="match status" value="1"/>
</dbReference>
<dbReference type="PANTHER" id="PTHR11142:SF0">
    <property type="entry name" value="TRNA PSEUDOURIDINE SYNTHASE-LIKE 1"/>
    <property type="match status" value="1"/>
</dbReference>
<dbReference type="NCBIfam" id="TIGR00071">
    <property type="entry name" value="hisT_truA"/>
    <property type="match status" value="1"/>
</dbReference>
<dbReference type="PIRSF" id="PIRSF001430">
    <property type="entry name" value="tRNA_psdUrid_synth"/>
    <property type="match status" value="1"/>
</dbReference>
<evidence type="ECO:0000256" key="1">
    <source>
        <dbReference type="ARBA" id="ARBA00009375"/>
    </source>
</evidence>
<organism evidence="9 10">
    <name type="scientific">Eubacterium ruminantium</name>
    <dbReference type="NCBI Taxonomy" id="42322"/>
    <lineage>
        <taxon>Bacteria</taxon>
        <taxon>Bacillati</taxon>
        <taxon>Bacillota</taxon>
        <taxon>Clostridia</taxon>
        <taxon>Eubacteriales</taxon>
        <taxon>Eubacteriaceae</taxon>
        <taxon>Eubacterium</taxon>
    </lineage>
</organism>
<dbReference type="InterPro" id="IPR001406">
    <property type="entry name" value="PsdUridine_synth_TruA"/>
</dbReference>
<feature type="domain" description="Pseudouridine synthase I TruA alpha/beta" evidence="8">
    <location>
        <begin position="147"/>
        <end position="250"/>
    </location>
</feature>
<accession>A0A1T4NIS4</accession>
<evidence type="ECO:0000256" key="6">
    <source>
        <dbReference type="PIRSR" id="PIRSR001430-2"/>
    </source>
</evidence>
<comment type="caution">
    <text evidence="4">Lacks conserved residue(s) required for the propagation of feature annotation.</text>
</comment>
<comment type="function">
    <text evidence="4">Formation of pseudouridine at positions 38, 39 and 40 in the anticodon stem and loop of transfer RNAs.</text>
</comment>
<evidence type="ECO:0000313" key="9">
    <source>
        <dbReference type="EMBL" id="SJZ79149.1"/>
    </source>
</evidence>
<evidence type="ECO:0000256" key="4">
    <source>
        <dbReference type="HAMAP-Rule" id="MF_00171"/>
    </source>
</evidence>
<feature type="domain" description="Pseudouridine synthase I TruA alpha/beta" evidence="8">
    <location>
        <begin position="7"/>
        <end position="102"/>
    </location>
</feature>
<protein>
    <recommendedName>
        <fullName evidence="4">tRNA pseudouridine synthase A</fullName>
        <ecNumber evidence="4">5.4.99.12</ecNumber>
    </recommendedName>
    <alternativeName>
        <fullName evidence="4">tRNA pseudouridine(38-40) synthase</fullName>
    </alternativeName>
    <alternativeName>
        <fullName evidence="4">tRNA pseudouridylate synthase I</fullName>
    </alternativeName>
    <alternativeName>
        <fullName evidence="4">tRNA-uridine isomerase I</fullName>
    </alternativeName>
</protein>
<dbReference type="GO" id="GO:0003723">
    <property type="term" value="F:RNA binding"/>
    <property type="evidence" value="ECO:0007669"/>
    <property type="project" value="InterPro"/>
</dbReference>
<dbReference type="InterPro" id="IPR020094">
    <property type="entry name" value="TruA/RsuA/RluB/E/F_N"/>
</dbReference>
<sequence length="251" mass="27795">MGRYMLVVAYDGSEYCGWQIQPNGPTIEGELNKALSGLLRQKIEVIGASRTDSGVHSLGNVCVFDAETRIPAEKMALALNQRLPQDIRVRKSMEVPDSFHPRHADTVKTYEYKIYNDKIENPLYRLYSKFCYLNLDIEKMKKAAGFIVGEHDFSAFCSAGSSVVDKVRTVYSCDILVDEFPGEPGRLITIRITGNGFLYNMVRIIAGTLIEVGGGRTDPETVGDIIASKDRSLAGDTAEARGLTLVNIKYV</sequence>
<gene>
    <name evidence="4" type="primary">truA</name>
    <name evidence="9" type="ORF">SAMN02745110_01605</name>
</gene>
<comment type="similarity">
    <text evidence="1 4 7">Belongs to the tRNA pseudouridine synthase TruA family.</text>
</comment>
<keyword evidence="2 4" id="KW-0819">tRNA processing</keyword>
<dbReference type="GO" id="GO:0160147">
    <property type="term" value="F:tRNA pseudouridine(38-40) synthase activity"/>
    <property type="evidence" value="ECO:0007669"/>
    <property type="project" value="UniProtKB-EC"/>
</dbReference>
<dbReference type="Gene3D" id="3.30.70.580">
    <property type="entry name" value="Pseudouridine synthase I, catalytic domain, N-terminal subdomain"/>
    <property type="match status" value="1"/>
</dbReference>
<dbReference type="RefSeq" id="WP_078787447.1">
    <property type="nucleotide sequence ID" value="NZ_FMTO01000008.1"/>
</dbReference>
<dbReference type="InterPro" id="IPR020097">
    <property type="entry name" value="PsdUridine_synth_TruA_a/b_dom"/>
</dbReference>
<reference evidence="9 10" key="1">
    <citation type="submission" date="2017-02" db="EMBL/GenBank/DDBJ databases">
        <authorList>
            <person name="Peterson S.W."/>
        </authorList>
    </citation>
    <scope>NUCLEOTIDE SEQUENCE [LARGE SCALE GENOMIC DNA]</scope>
    <source>
        <strain evidence="9 10">ATCC 17233</strain>
    </source>
</reference>
<dbReference type="AlphaFoldDB" id="A0A1T4NIS4"/>
<evidence type="ECO:0000256" key="3">
    <source>
        <dbReference type="ARBA" id="ARBA00023235"/>
    </source>
</evidence>
<proteinExistence type="inferred from homology"/>
<dbReference type="HAMAP" id="MF_00171">
    <property type="entry name" value="TruA"/>
    <property type="match status" value="1"/>
</dbReference>
<feature type="binding site" evidence="4 6">
    <location>
        <position position="110"/>
    </location>
    <ligand>
        <name>substrate</name>
    </ligand>
</feature>
<comment type="subunit">
    <text evidence="4">Homodimer.</text>
</comment>
<dbReference type="CDD" id="cd02570">
    <property type="entry name" value="PseudoU_synth_EcTruA"/>
    <property type="match status" value="1"/>
</dbReference>
<evidence type="ECO:0000259" key="8">
    <source>
        <dbReference type="Pfam" id="PF01416"/>
    </source>
</evidence>
<keyword evidence="3 4" id="KW-0413">Isomerase</keyword>
<dbReference type="Proteomes" id="UP000189857">
    <property type="component" value="Unassembled WGS sequence"/>
</dbReference>
<dbReference type="InterPro" id="IPR020103">
    <property type="entry name" value="PsdUridine_synth_cat_dom_sf"/>
</dbReference>
<dbReference type="EC" id="5.4.99.12" evidence="4"/>
<dbReference type="FunFam" id="3.30.70.580:FF:000001">
    <property type="entry name" value="tRNA pseudouridine synthase A"/>
    <property type="match status" value="1"/>
</dbReference>
<dbReference type="OrthoDB" id="9811823at2"/>
<comment type="catalytic activity">
    <reaction evidence="4 7">
        <text>uridine(38/39/40) in tRNA = pseudouridine(38/39/40) in tRNA</text>
        <dbReference type="Rhea" id="RHEA:22376"/>
        <dbReference type="Rhea" id="RHEA-COMP:10085"/>
        <dbReference type="Rhea" id="RHEA-COMP:10087"/>
        <dbReference type="ChEBI" id="CHEBI:65314"/>
        <dbReference type="ChEBI" id="CHEBI:65315"/>
        <dbReference type="EC" id="5.4.99.12"/>
    </reaction>
</comment>
<evidence type="ECO:0000313" key="10">
    <source>
        <dbReference type="Proteomes" id="UP000189857"/>
    </source>
</evidence>